<evidence type="ECO:0000313" key="3">
    <source>
        <dbReference type="EMBL" id="OWJ81097.1"/>
    </source>
</evidence>
<organism evidence="3 4">
    <name type="scientific">Haematobacter missouriensis</name>
    <dbReference type="NCBI Taxonomy" id="366616"/>
    <lineage>
        <taxon>Bacteria</taxon>
        <taxon>Pseudomonadati</taxon>
        <taxon>Pseudomonadota</taxon>
        <taxon>Alphaproteobacteria</taxon>
        <taxon>Rhodobacterales</taxon>
        <taxon>Paracoccaceae</taxon>
        <taxon>Haematobacter</taxon>
    </lineage>
</organism>
<evidence type="ECO:0000313" key="2">
    <source>
        <dbReference type="EMBL" id="OWJ72399.1"/>
    </source>
</evidence>
<dbReference type="SUPFAM" id="SSF52309">
    <property type="entry name" value="N-(deoxy)ribosyltransferase-like"/>
    <property type="match status" value="1"/>
</dbReference>
<gene>
    <name evidence="3" type="ORF">CDV52_19650</name>
    <name evidence="2" type="ORF">CDV53_17535</name>
</gene>
<keyword evidence="5" id="KW-1185">Reference proteome</keyword>
<name>A0A212AI09_9RHOB</name>
<proteinExistence type="predicted"/>
<dbReference type="RefSeq" id="WP_051929975.1">
    <property type="nucleotide sequence ID" value="NZ_JFGS01000001.1"/>
</dbReference>
<evidence type="ECO:0000313" key="4">
    <source>
        <dbReference type="Proteomes" id="UP000196640"/>
    </source>
</evidence>
<dbReference type="EMBL" id="NIPX01000048">
    <property type="protein sequence ID" value="OWJ81097.1"/>
    <property type="molecule type" value="Genomic_DNA"/>
</dbReference>
<dbReference type="Gene3D" id="3.40.50.10400">
    <property type="entry name" value="Hypothetical protein PA1492"/>
    <property type="match status" value="1"/>
</dbReference>
<sequence length="158" mass="16706">MSIAWPSLLTGDAAAVRLITLGASPDTVAAGARGSLVYLATPYSREVRGRGGRWSFEKSVLMQCYAAQAADALHAVGITAISPIVLAAAMVQSREGRGVDPLDRAAWTAWCRPMLHACSALVVPDVPGWQRSEGVHAEVAWALSTNRKVFVYAGDADV</sequence>
<protein>
    <recommendedName>
        <fullName evidence="1">DUF1937 domain-containing protein</fullName>
    </recommendedName>
</protein>
<reference evidence="4 5" key="1">
    <citation type="submission" date="2016-11" db="EMBL/GenBank/DDBJ databases">
        <title>Comparison of Traditional DNA-DNA Hybridization with In Silico Genomic Analysis.</title>
        <authorList>
            <person name="Nicholson A.C."/>
            <person name="Sammons S."/>
            <person name="Humrighouse B.W."/>
            <person name="Graziano J."/>
            <person name="Lasker B."/>
            <person name="Whitney A.M."/>
            <person name="Mcquiston J.R."/>
        </authorList>
    </citation>
    <scope>NUCLEOTIDE SEQUENCE [LARGE SCALE GENOMIC DNA]</scope>
    <source>
        <strain evidence="2 5">H1892</strain>
        <strain evidence="3 4">H2381</strain>
    </source>
</reference>
<accession>A0A212AI09</accession>
<dbReference type="Pfam" id="PF09152">
    <property type="entry name" value="DUF1937"/>
    <property type="match status" value="1"/>
</dbReference>
<evidence type="ECO:0000313" key="5">
    <source>
        <dbReference type="Proteomes" id="UP000214673"/>
    </source>
</evidence>
<evidence type="ECO:0000259" key="1">
    <source>
        <dbReference type="Pfam" id="PF09152"/>
    </source>
</evidence>
<dbReference type="AlphaFoldDB" id="A0A212AI09"/>
<dbReference type="InterPro" id="IPR015235">
    <property type="entry name" value="DUF1937"/>
</dbReference>
<comment type="caution">
    <text evidence="3">The sequence shown here is derived from an EMBL/GenBank/DDBJ whole genome shotgun (WGS) entry which is preliminary data.</text>
</comment>
<dbReference type="STRING" id="366616.CG51_05290"/>
<feature type="domain" description="DUF1937" evidence="1">
    <location>
        <begin position="37"/>
        <end position="153"/>
    </location>
</feature>
<dbReference type="Proteomes" id="UP000214673">
    <property type="component" value="Unassembled WGS sequence"/>
</dbReference>
<dbReference type="Proteomes" id="UP000196640">
    <property type="component" value="Unassembled WGS sequence"/>
</dbReference>
<dbReference type="OrthoDB" id="7857621at2"/>
<dbReference type="EMBL" id="NIPV01000097">
    <property type="protein sequence ID" value="OWJ72399.1"/>
    <property type="molecule type" value="Genomic_DNA"/>
</dbReference>